<dbReference type="AlphaFoldDB" id="A0A559JVT0"/>
<dbReference type="InterPro" id="IPR055170">
    <property type="entry name" value="GFO_IDH_MocA-like_dom"/>
</dbReference>
<dbReference type="OrthoDB" id="9815825at2"/>
<protein>
    <submittedName>
        <fullName evidence="3">Gfo/Idh/MocA family oxidoreductase</fullName>
    </submittedName>
</protein>
<organism evidence="3 4">
    <name type="scientific">Paenibacillus cremeus</name>
    <dbReference type="NCBI Taxonomy" id="2163881"/>
    <lineage>
        <taxon>Bacteria</taxon>
        <taxon>Bacillati</taxon>
        <taxon>Bacillota</taxon>
        <taxon>Bacilli</taxon>
        <taxon>Bacillales</taxon>
        <taxon>Paenibacillaceae</taxon>
        <taxon>Paenibacillus</taxon>
    </lineage>
</organism>
<proteinExistence type="predicted"/>
<feature type="domain" description="GFO/IDH/MocA-like oxidoreductase" evidence="2">
    <location>
        <begin position="153"/>
        <end position="274"/>
    </location>
</feature>
<reference evidence="3 4" key="1">
    <citation type="submission" date="2019-07" db="EMBL/GenBank/DDBJ databases">
        <authorList>
            <person name="Kim J."/>
        </authorList>
    </citation>
    <scope>NUCLEOTIDE SEQUENCE [LARGE SCALE GENOMIC DNA]</scope>
    <source>
        <strain evidence="3 4">JC52</strain>
    </source>
</reference>
<dbReference type="SUPFAM" id="SSF55347">
    <property type="entry name" value="Glyceraldehyde-3-phosphate dehydrogenase-like, C-terminal domain"/>
    <property type="match status" value="1"/>
</dbReference>
<dbReference type="EMBL" id="VNJI01000061">
    <property type="protein sequence ID" value="TVY04002.1"/>
    <property type="molecule type" value="Genomic_DNA"/>
</dbReference>
<dbReference type="Pfam" id="PF22725">
    <property type="entry name" value="GFO_IDH_MocA_C3"/>
    <property type="match status" value="1"/>
</dbReference>
<dbReference type="PANTHER" id="PTHR43708">
    <property type="entry name" value="CONSERVED EXPRESSED OXIDOREDUCTASE (EUROFUNG)"/>
    <property type="match status" value="1"/>
</dbReference>
<dbReference type="InterPro" id="IPR051317">
    <property type="entry name" value="Gfo/Idh/MocA_oxidoreduct"/>
</dbReference>
<dbReference type="Gene3D" id="3.30.360.10">
    <property type="entry name" value="Dihydrodipicolinate Reductase, domain 2"/>
    <property type="match status" value="1"/>
</dbReference>
<dbReference type="GO" id="GO:0000166">
    <property type="term" value="F:nucleotide binding"/>
    <property type="evidence" value="ECO:0007669"/>
    <property type="project" value="InterPro"/>
</dbReference>
<dbReference type="Proteomes" id="UP000317036">
    <property type="component" value="Unassembled WGS sequence"/>
</dbReference>
<sequence>MAAKCRLRVAASRRGACSMTIRMLTSALIGAGNIARSLHIPAHSRLQRSKLKWVCDTDLEAARQVAEKNGIPHHTDKLEDVLNDLEVDWVDITTPNASHEPIALQSFQAGKHVFVQKPMAGTIDAAERMIAASRTYDRKLGVFMFLRGDGGIETLRNLIEHGHLGKVITLRGRMISYKGFSLDDDSWRKQEARGALEQLGTHLIDLFLHLQGEIKWVQSYSDTIYAPMKADDVTTAIYGFEGGVSAVLETTYCQFTNRRTVGSILEVNGTAGNVRYNYRTGEMSIQLENDCELGDFRYNKEEGVAQRTFESSYRGCVHRVHESFVESLCDGTPLLIDGPTGLYALKIIEKTFESAREERRLPVDAPVR</sequence>
<dbReference type="SUPFAM" id="SSF51735">
    <property type="entry name" value="NAD(P)-binding Rossmann-fold domains"/>
    <property type="match status" value="1"/>
</dbReference>
<dbReference type="Pfam" id="PF01408">
    <property type="entry name" value="GFO_IDH_MocA"/>
    <property type="match status" value="1"/>
</dbReference>
<evidence type="ECO:0000259" key="1">
    <source>
        <dbReference type="Pfam" id="PF01408"/>
    </source>
</evidence>
<name>A0A559JVT0_9BACL</name>
<feature type="domain" description="Gfo/Idh/MocA-like oxidoreductase N-terminal" evidence="1">
    <location>
        <begin position="27"/>
        <end position="142"/>
    </location>
</feature>
<accession>A0A559JVT0</accession>
<comment type="caution">
    <text evidence="3">The sequence shown here is derived from an EMBL/GenBank/DDBJ whole genome shotgun (WGS) entry which is preliminary data.</text>
</comment>
<keyword evidence="4" id="KW-1185">Reference proteome</keyword>
<evidence type="ECO:0000259" key="2">
    <source>
        <dbReference type="Pfam" id="PF22725"/>
    </source>
</evidence>
<dbReference type="Gene3D" id="3.40.50.720">
    <property type="entry name" value="NAD(P)-binding Rossmann-like Domain"/>
    <property type="match status" value="1"/>
</dbReference>
<dbReference type="InterPro" id="IPR036291">
    <property type="entry name" value="NAD(P)-bd_dom_sf"/>
</dbReference>
<evidence type="ECO:0000313" key="3">
    <source>
        <dbReference type="EMBL" id="TVY04002.1"/>
    </source>
</evidence>
<evidence type="ECO:0000313" key="4">
    <source>
        <dbReference type="Proteomes" id="UP000317036"/>
    </source>
</evidence>
<dbReference type="InterPro" id="IPR000683">
    <property type="entry name" value="Gfo/Idh/MocA-like_OxRdtase_N"/>
</dbReference>
<gene>
    <name evidence="3" type="ORF">FPZ49_30830</name>
</gene>
<dbReference type="PANTHER" id="PTHR43708:SF8">
    <property type="entry name" value="OXIDOREDUCTASE"/>
    <property type="match status" value="1"/>
</dbReference>